<dbReference type="EMBL" id="JAKOAV010000035">
    <property type="protein sequence ID" value="MDF9409580.1"/>
    <property type="molecule type" value="Genomic_DNA"/>
</dbReference>
<dbReference type="Pfam" id="PF09682">
    <property type="entry name" value="Phage_holin_6_1"/>
    <property type="match status" value="1"/>
</dbReference>
<keyword evidence="2" id="KW-1185">Reference proteome</keyword>
<gene>
    <name evidence="1" type="ORF">L7E55_14665</name>
</gene>
<reference evidence="1" key="1">
    <citation type="submission" date="2022-02" db="EMBL/GenBank/DDBJ databases">
        <authorList>
            <person name="Leng L."/>
        </authorList>
    </citation>
    <scope>NUCLEOTIDE SEQUENCE</scope>
    <source>
        <strain evidence="1">JI</strain>
    </source>
</reference>
<dbReference type="RefSeq" id="WP_277445068.1">
    <property type="nucleotide sequence ID" value="NZ_JAKOAV010000035.1"/>
</dbReference>
<dbReference type="Proteomes" id="UP001154312">
    <property type="component" value="Unassembled WGS sequence"/>
</dbReference>
<accession>A0A9X4JUN8</accession>
<sequence>MEGILSLIKSIIGTLELSHITNTLLNVIIPALSAMAIEYLRRRLGTEKMQRVKEELLAKQDLAALAVRFVEQVYVEIHGKDKYEKAAAWLFARSSQCGLKLTEGEAKGLIEAALRKIKDAMGDEWGKQVEQK</sequence>
<organism evidence="1 2">
    <name type="scientific">Pelotomaculum isophthalicicum JI</name>
    <dbReference type="NCBI Taxonomy" id="947010"/>
    <lineage>
        <taxon>Bacteria</taxon>
        <taxon>Bacillati</taxon>
        <taxon>Bacillota</taxon>
        <taxon>Clostridia</taxon>
        <taxon>Eubacteriales</taxon>
        <taxon>Desulfotomaculaceae</taxon>
        <taxon>Pelotomaculum</taxon>
    </lineage>
</organism>
<dbReference type="AlphaFoldDB" id="A0A9X4JUN8"/>
<evidence type="ECO:0000313" key="2">
    <source>
        <dbReference type="Proteomes" id="UP001154312"/>
    </source>
</evidence>
<proteinExistence type="predicted"/>
<name>A0A9X4JUN8_9FIRM</name>
<protein>
    <submittedName>
        <fullName evidence="1">Phage holin family protein</fullName>
    </submittedName>
</protein>
<comment type="caution">
    <text evidence="1">The sequence shown here is derived from an EMBL/GenBank/DDBJ whole genome shotgun (WGS) entry which is preliminary data.</text>
</comment>
<evidence type="ECO:0000313" key="1">
    <source>
        <dbReference type="EMBL" id="MDF9409580.1"/>
    </source>
</evidence>
<dbReference type="InterPro" id="IPR010026">
    <property type="entry name" value="Phage_holin_LL-H"/>
</dbReference>